<dbReference type="SUPFAM" id="SSF53098">
    <property type="entry name" value="Ribonuclease H-like"/>
    <property type="match status" value="1"/>
</dbReference>
<proteinExistence type="inferred from homology"/>
<name>A0A174C3H0_9CLOT</name>
<sequence length="745" mass="86023">MNNLTLEAFRGIGTIKPLLFYRYKLIGKGKIENTYKTIRNAQNRMSFNNKFKATFSKDEIIYTLEKFEIIPTLDDVTIIFDGEEVLPIKDNNKIYSEVIEFYINNNLRNVKFNYKYPKYRAANTREITGNVILDKDMNEKYKKSNKGFELKRKFIISPKVDDEGKVTLFLDLNASFDYDKNIYQMIKAGIDVVGEEVINIWSNKKQRGKIKEISDIKINEPCNFGQSLIDYYISSNQASRVNGFTEEEKNTNVIIVESGKSRLSYIPHALKPIITREYIAKNDEVFSKEIEGLIKINMNYRYEILKRFVSDIGTIKELNNLRFEKIYMDNIESLGYEQGQLKDPVLIGGKGILKDKIHVFKSGFYKSPNDEIKFGVIYPRGYIKDTQSVIRAIYDFCTEGKYQGKDNIFINNKLMNIKFSNKECVFEEYELNDITEYKRAANKLKKNENIKFVIAIIPTINESDIENPYNPFKRVCAEINLPSQMISLKTAKRFSTSRGQSELYFLHNISLGILGKIGGVPWVIKDMPGEVDCFVGLDVGTKEKGIHYPACSVLFDKYGKLINYYKPTIPQSGEIIKTDVLQEIFDKVLLSYEEENGQYPRNIVIHRDGFSREDLEWYKNYFLKKNIEFSIVEVRKNFATRLVNNFNDEVSNPSKGSFILRDNEAIVVTTDINDNMGAPKPIKVEKTYGDIDMLTIINQIYALTQIHVGSAKSLRLPITTGYADKICKAIDYIPSGQVDNRLFFL</sequence>
<dbReference type="AlphaFoldDB" id="A0A174C3H0"/>
<dbReference type="OrthoDB" id="6297894at2"/>
<dbReference type="EMBL" id="CYZV01000012">
    <property type="protein sequence ID" value="CUO07367.1"/>
    <property type="molecule type" value="Genomic_DNA"/>
</dbReference>
<evidence type="ECO:0000259" key="3">
    <source>
        <dbReference type="PROSITE" id="PS50822"/>
    </source>
</evidence>
<evidence type="ECO:0000256" key="2">
    <source>
        <dbReference type="ARBA" id="ARBA00035032"/>
    </source>
</evidence>
<dbReference type="Proteomes" id="UP000095558">
    <property type="component" value="Unassembled WGS sequence"/>
</dbReference>
<dbReference type="PROSITE" id="PS50822">
    <property type="entry name" value="PIWI"/>
    <property type="match status" value="1"/>
</dbReference>
<dbReference type="SMART" id="SM00950">
    <property type="entry name" value="Piwi"/>
    <property type="match status" value="1"/>
</dbReference>
<evidence type="ECO:0000313" key="4">
    <source>
        <dbReference type="EMBL" id="CUO07367.1"/>
    </source>
</evidence>
<evidence type="ECO:0000256" key="1">
    <source>
        <dbReference type="ARBA" id="ARBA00035012"/>
    </source>
</evidence>
<comment type="similarity">
    <text evidence="1">Belongs to the argonaute family. Long pAgo subfamily.</text>
</comment>
<dbReference type="InterPro" id="IPR012337">
    <property type="entry name" value="RNaseH-like_sf"/>
</dbReference>
<dbReference type="InterPro" id="IPR036397">
    <property type="entry name" value="RNaseH_sf"/>
</dbReference>
<gene>
    <name evidence="4" type="ORF">ERS852470_01379</name>
</gene>
<dbReference type="Pfam" id="PF02171">
    <property type="entry name" value="Piwi"/>
    <property type="match status" value="1"/>
</dbReference>
<feature type="domain" description="Piwi" evidence="3">
    <location>
        <begin position="452"/>
        <end position="735"/>
    </location>
</feature>
<protein>
    <recommendedName>
        <fullName evidence="2">Protein argonaute</fullName>
    </recommendedName>
</protein>
<evidence type="ECO:0000313" key="5">
    <source>
        <dbReference type="Proteomes" id="UP000095558"/>
    </source>
</evidence>
<organism evidence="4 5">
    <name type="scientific">Clostridium disporicum</name>
    <dbReference type="NCBI Taxonomy" id="84024"/>
    <lineage>
        <taxon>Bacteria</taxon>
        <taxon>Bacillati</taxon>
        <taxon>Bacillota</taxon>
        <taxon>Clostridia</taxon>
        <taxon>Eubacteriales</taxon>
        <taxon>Clostridiaceae</taxon>
        <taxon>Clostridium</taxon>
    </lineage>
</organism>
<dbReference type="InterPro" id="IPR003165">
    <property type="entry name" value="Piwi"/>
</dbReference>
<dbReference type="Gene3D" id="3.40.50.2300">
    <property type="match status" value="1"/>
</dbReference>
<dbReference type="SMR" id="A0A174C3H0"/>
<dbReference type="PANTHER" id="PTHR22891">
    <property type="entry name" value="EUKARYOTIC TRANSLATION INITIATION FACTOR 2C"/>
    <property type="match status" value="1"/>
</dbReference>
<reference evidence="4 5" key="1">
    <citation type="submission" date="2015-09" db="EMBL/GenBank/DDBJ databases">
        <authorList>
            <consortium name="Pathogen Informatics"/>
        </authorList>
    </citation>
    <scope>NUCLEOTIDE SEQUENCE [LARGE SCALE GENOMIC DNA]</scope>
    <source>
        <strain evidence="4 5">2789STDY5834855</strain>
    </source>
</reference>
<dbReference type="Gene3D" id="3.30.420.10">
    <property type="entry name" value="Ribonuclease H-like superfamily/Ribonuclease H"/>
    <property type="match status" value="1"/>
</dbReference>
<dbReference type="RefSeq" id="WP_055276084.1">
    <property type="nucleotide sequence ID" value="NZ_CYZV01000012.1"/>
</dbReference>
<accession>A0A174C3H0</accession>
<dbReference type="GO" id="GO:0003676">
    <property type="term" value="F:nucleic acid binding"/>
    <property type="evidence" value="ECO:0007669"/>
    <property type="project" value="InterPro"/>
</dbReference>